<dbReference type="CDD" id="cd16664">
    <property type="entry name" value="RING-Ubox_PUB"/>
    <property type="match status" value="1"/>
</dbReference>
<dbReference type="SMART" id="SM00504">
    <property type="entry name" value="Ubox"/>
    <property type="match status" value="1"/>
</dbReference>
<dbReference type="SUPFAM" id="SSF57850">
    <property type="entry name" value="RING/U-box"/>
    <property type="match status" value="1"/>
</dbReference>
<reference evidence="7" key="2">
    <citation type="journal article" date="2023" name="Plants (Basel)">
        <title>Annotation of the Turnera subulata (Passifloraceae) Draft Genome Reveals the S-Locus Evolved after the Divergence of Turneroideae from Passifloroideae in a Stepwise Manner.</title>
        <authorList>
            <person name="Henning P.M."/>
            <person name="Roalson E.H."/>
            <person name="Mir W."/>
            <person name="McCubbin A.G."/>
            <person name="Shore J.S."/>
        </authorList>
    </citation>
    <scope>NUCLEOTIDE SEQUENCE</scope>
    <source>
        <strain evidence="7">F60SS</strain>
    </source>
</reference>
<dbReference type="Gene3D" id="3.30.40.10">
    <property type="entry name" value="Zinc/RING finger domain, C3HC4 (zinc finger)"/>
    <property type="match status" value="1"/>
</dbReference>
<keyword evidence="8" id="KW-1185">Reference proteome</keyword>
<evidence type="ECO:0000259" key="6">
    <source>
        <dbReference type="PROSITE" id="PS51698"/>
    </source>
</evidence>
<gene>
    <name evidence="7" type="ORF">Tsubulata_002040</name>
</gene>
<dbReference type="AlphaFoldDB" id="A0A9Q0FYS3"/>
<feature type="compositionally biased region" description="Basic and acidic residues" evidence="5">
    <location>
        <begin position="160"/>
        <end position="169"/>
    </location>
</feature>
<proteinExistence type="predicted"/>
<dbReference type="InterPro" id="IPR056512">
    <property type="entry name" value="LIN_N"/>
</dbReference>
<dbReference type="SUPFAM" id="SSF48371">
    <property type="entry name" value="ARM repeat"/>
    <property type="match status" value="1"/>
</dbReference>
<dbReference type="GO" id="GO:0061630">
    <property type="term" value="F:ubiquitin protein ligase activity"/>
    <property type="evidence" value="ECO:0007669"/>
    <property type="project" value="UniProtKB-EC"/>
</dbReference>
<evidence type="ECO:0000256" key="4">
    <source>
        <dbReference type="ARBA" id="ARBA00022679"/>
    </source>
</evidence>
<dbReference type="Gene3D" id="1.25.10.10">
    <property type="entry name" value="Leucine-rich Repeat Variant"/>
    <property type="match status" value="1"/>
</dbReference>
<evidence type="ECO:0000313" key="8">
    <source>
        <dbReference type="Proteomes" id="UP001141552"/>
    </source>
</evidence>
<dbReference type="Pfam" id="PF23568">
    <property type="entry name" value="ARM_LIN"/>
    <property type="match status" value="1"/>
</dbReference>
<dbReference type="Pfam" id="PF23628">
    <property type="entry name" value="ARM_LIN_C"/>
    <property type="match status" value="1"/>
</dbReference>
<evidence type="ECO:0000313" key="7">
    <source>
        <dbReference type="EMBL" id="KAJ4840394.1"/>
    </source>
</evidence>
<evidence type="ECO:0000256" key="2">
    <source>
        <dbReference type="ARBA" id="ARBA00004906"/>
    </source>
</evidence>
<dbReference type="InterPro" id="IPR016024">
    <property type="entry name" value="ARM-type_fold"/>
</dbReference>
<evidence type="ECO:0000256" key="5">
    <source>
        <dbReference type="SAM" id="MobiDB-lite"/>
    </source>
</evidence>
<dbReference type="InterPro" id="IPR011989">
    <property type="entry name" value="ARM-like"/>
</dbReference>
<feature type="region of interest" description="Disordered" evidence="5">
    <location>
        <begin position="148"/>
        <end position="169"/>
    </location>
</feature>
<reference evidence="7" key="1">
    <citation type="submission" date="2022-02" db="EMBL/GenBank/DDBJ databases">
        <authorList>
            <person name="Henning P.M."/>
            <person name="McCubbin A.G."/>
            <person name="Shore J.S."/>
        </authorList>
    </citation>
    <scope>NUCLEOTIDE SEQUENCE</scope>
    <source>
        <strain evidence="7">F60SS</strain>
        <tissue evidence="7">Leaves</tissue>
    </source>
</reference>
<keyword evidence="4" id="KW-0808">Transferase</keyword>
<dbReference type="InterPro" id="IPR055566">
    <property type="entry name" value="ARM_LIN"/>
</dbReference>
<comment type="catalytic activity">
    <reaction evidence="1">
        <text>S-ubiquitinyl-[E2 ubiquitin-conjugating enzyme]-L-cysteine + [acceptor protein]-L-lysine = [E2 ubiquitin-conjugating enzyme]-L-cysteine + N(6)-ubiquitinyl-[acceptor protein]-L-lysine.</text>
        <dbReference type="EC" id="2.3.2.27"/>
    </reaction>
</comment>
<dbReference type="Pfam" id="PF04564">
    <property type="entry name" value="U-box"/>
    <property type="match status" value="1"/>
</dbReference>
<sequence length="1137" mass="126530">MATSLEELLAEEGFKGRRLGTKARPSFRAEAASLRKTDSPPVPSRHRIKTSRTRSDAAHYIFSGELPRSNSGASSSRARDNLVPREKLVEGAKIESWIRHARRSSNDLQEDRRFRADSLRDSDAGEIVEVGNEEETIKDIYSDRAYNSERSVKSSGGNVEKGRHIERKGKNIKVEKDHGDSHDQNFPGLLGYDDNIRRGMKMAEASYDSSVRGSKNVRNYEEDKRSKSGNVGPSNPKLALDEVAVQAVVSILNGFVKHFLKDEEFRTALRESCFSSLNFNGMEEGSSIETNAKSNFEQAVETVENSAEEAASSKDLKTAALLLSVIAGLNSMDHKDDLPNNRLSSCAHLYLSVIYKLQKKDRVSAKHLLQVFCNTPSLARTVLLPDLWDYLFFPHLSHLKVWYTQESKLVENKPRKITKLKFLEKVYNESLDSGTYQYALYYKDWLTGGVEAPAVPSISVPSMSVQAVSSNHSSAQGSPSATFSPQPMVSKKLYDAVFARAGRPSVSEIEDSGEAYKYDIGASSSDSPAAEIKQTIPNSLEVVTYPEQDLEKESCKDSQDDSFPPDHGHISPSKEDWKLVTVSVAPESDLNAEISSTRPWQEITYDNSMVNASLHIKAHEIILKSLARSVFELQKTEDSGDNTFFAASPPIEPIKMKATNNQEFSEYFDEGSTFESVPQDFICPLSGHLFMEPVTLETGQTFEREAITEWFEQGNKTCPVTGKALQCLTVPLTNFILKRVIDNWKLEHCSLLLDFSSQIIKNCGGGFESTHRDEAAIFIIETLFTSFSSEERMRNARYLISVGGLKFLLRRFSCGTMEERTRVAALLSCCIEADTGCKDQIASQVDKHCLFELLHSGESESSRNAVWLLTELVVCLSRRTEVALLFSALQREQIEGIVHILLKYLRSSPPKYRPLVAVVLLHLDLLVQHRKNNLYRDEAVDAIAVSLQFSLTNIKVRENSCRALLSLGGQFSDCGKSSTESWILKQAGFKNTCESNPREVDSSLDDPLSLEEEVASEEDWLRNIAASLLGGGKKIFLEEISKCLGSEHSGLVSACLTTIAWLSRALPWLSCAGLQLSAFSALISGLKDRLENGELIHHKVLASVSLLNFSKIPVAECRLLLMTIAEDIRVSLRGLVE</sequence>
<comment type="caution">
    <text evidence="7">The sequence shown here is derived from an EMBL/GenBank/DDBJ whole genome shotgun (WGS) entry which is preliminary data.</text>
</comment>
<dbReference type="PANTHER" id="PTHR35549">
    <property type="entry name" value="OS04G0584500 PROTEIN"/>
    <property type="match status" value="1"/>
</dbReference>
<dbReference type="InterPro" id="IPR013083">
    <property type="entry name" value="Znf_RING/FYVE/PHD"/>
</dbReference>
<protein>
    <recommendedName>
        <fullName evidence="3">RING-type E3 ubiquitin transferase</fullName>
        <ecNumber evidence="3">2.3.2.27</ecNumber>
    </recommendedName>
</protein>
<feature type="non-terminal residue" evidence="7">
    <location>
        <position position="1"/>
    </location>
</feature>
<feature type="region of interest" description="Disordered" evidence="5">
    <location>
        <begin position="205"/>
        <end position="236"/>
    </location>
</feature>
<name>A0A9Q0FYS3_9ROSI</name>
<dbReference type="Proteomes" id="UP001141552">
    <property type="component" value="Unassembled WGS sequence"/>
</dbReference>
<dbReference type="InterPro" id="IPR003613">
    <property type="entry name" value="Ubox_domain"/>
</dbReference>
<dbReference type="InterPro" id="IPR045210">
    <property type="entry name" value="RING-Ubox_PUB"/>
</dbReference>
<feature type="compositionally biased region" description="Polar residues" evidence="5">
    <location>
        <begin position="207"/>
        <end position="217"/>
    </location>
</feature>
<comment type="pathway">
    <text evidence="2">Protein modification; protein ubiquitination.</text>
</comment>
<dbReference type="EMBL" id="JAKUCV010003048">
    <property type="protein sequence ID" value="KAJ4840394.1"/>
    <property type="molecule type" value="Genomic_DNA"/>
</dbReference>
<feature type="domain" description="U-box" evidence="6">
    <location>
        <begin position="676"/>
        <end position="751"/>
    </location>
</feature>
<dbReference type="EC" id="2.3.2.27" evidence="3"/>
<accession>A0A9Q0FYS3</accession>
<evidence type="ECO:0000256" key="3">
    <source>
        <dbReference type="ARBA" id="ARBA00012483"/>
    </source>
</evidence>
<feature type="region of interest" description="Disordered" evidence="5">
    <location>
        <begin position="13"/>
        <end position="84"/>
    </location>
</feature>
<evidence type="ECO:0000256" key="1">
    <source>
        <dbReference type="ARBA" id="ARBA00000900"/>
    </source>
</evidence>
<dbReference type="OrthoDB" id="10064100at2759"/>
<dbReference type="PROSITE" id="PS51698">
    <property type="entry name" value="U_BOX"/>
    <property type="match status" value="1"/>
</dbReference>
<dbReference type="GO" id="GO:0016567">
    <property type="term" value="P:protein ubiquitination"/>
    <property type="evidence" value="ECO:0007669"/>
    <property type="project" value="InterPro"/>
</dbReference>
<organism evidence="7 8">
    <name type="scientific">Turnera subulata</name>
    <dbReference type="NCBI Taxonomy" id="218843"/>
    <lineage>
        <taxon>Eukaryota</taxon>
        <taxon>Viridiplantae</taxon>
        <taxon>Streptophyta</taxon>
        <taxon>Embryophyta</taxon>
        <taxon>Tracheophyta</taxon>
        <taxon>Spermatophyta</taxon>
        <taxon>Magnoliopsida</taxon>
        <taxon>eudicotyledons</taxon>
        <taxon>Gunneridae</taxon>
        <taxon>Pentapetalae</taxon>
        <taxon>rosids</taxon>
        <taxon>fabids</taxon>
        <taxon>Malpighiales</taxon>
        <taxon>Passifloraceae</taxon>
        <taxon>Turnera</taxon>
    </lineage>
</organism>
<dbReference type="PANTHER" id="PTHR35549:SF1">
    <property type="entry name" value="OS04G0584500 PROTEIN"/>
    <property type="match status" value="1"/>
</dbReference>